<evidence type="ECO:0000313" key="3">
    <source>
        <dbReference type="Proteomes" id="UP001529510"/>
    </source>
</evidence>
<name>A0ABD0PFS4_CIRMR</name>
<comment type="caution">
    <text evidence="2">The sequence shown here is derived from an EMBL/GenBank/DDBJ whole genome shotgun (WGS) entry which is preliminary data.</text>
</comment>
<feature type="non-terminal residue" evidence="2">
    <location>
        <position position="1"/>
    </location>
</feature>
<feature type="region of interest" description="Disordered" evidence="1">
    <location>
        <begin position="109"/>
        <end position="137"/>
    </location>
</feature>
<evidence type="ECO:0000256" key="1">
    <source>
        <dbReference type="SAM" id="MobiDB-lite"/>
    </source>
</evidence>
<accession>A0ABD0PFS4</accession>
<dbReference type="EMBL" id="JAMKFB020000016">
    <property type="protein sequence ID" value="KAL0172191.1"/>
    <property type="molecule type" value="Genomic_DNA"/>
</dbReference>
<protein>
    <recommendedName>
        <fullName evidence="4">Myosin heavy chain</fullName>
    </recommendedName>
</protein>
<reference evidence="2 3" key="1">
    <citation type="submission" date="2024-05" db="EMBL/GenBank/DDBJ databases">
        <title>Genome sequencing and assembly of Indian major carp, Cirrhinus mrigala (Hamilton, 1822).</title>
        <authorList>
            <person name="Mohindra V."/>
            <person name="Chowdhury L.M."/>
            <person name="Lal K."/>
            <person name="Jena J.K."/>
        </authorList>
    </citation>
    <scope>NUCLEOTIDE SEQUENCE [LARGE SCALE GENOMIC DNA]</scope>
    <source>
        <strain evidence="2">CM1030</strain>
        <tissue evidence="2">Blood</tissue>
    </source>
</reference>
<dbReference type="Proteomes" id="UP001529510">
    <property type="component" value="Unassembled WGS sequence"/>
</dbReference>
<gene>
    <name evidence="2" type="ORF">M9458_032502</name>
</gene>
<dbReference type="AlphaFoldDB" id="A0ABD0PFS4"/>
<feature type="non-terminal residue" evidence="2">
    <location>
        <position position="137"/>
    </location>
</feature>
<keyword evidence="3" id="KW-1185">Reference proteome</keyword>
<proteinExistence type="predicted"/>
<evidence type="ECO:0000313" key="2">
    <source>
        <dbReference type="EMBL" id="KAL0172191.1"/>
    </source>
</evidence>
<evidence type="ECO:0008006" key="4">
    <source>
        <dbReference type="Google" id="ProtNLM"/>
    </source>
</evidence>
<sequence length="137" mass="16170">ELERCRADLQKAQANMDKLKTDLDKKTMEIVLLKKSKQELEAEQKYEIDRLKDQSRRDKDELTKVHERAKQALRKELSDVQEEVGRLRSQLLSTEEELQANIDKLSSAQTQANNLAHEHKELEETNTRMKERITRLE</sequence>
<feature type="compositionally biased region" description="Basic and acidic residues" evidence="1">
    <location>
        <begin position="116"/>
        <end position="137"/>
    </location>
</feature>
<dbReference type="Gene3D" id="1.10.287.1490">
    <property type="match status" value="1"/>
</dbReference>
<organism evidence="2 3">
    <name type="scientific">Cirrhinus mrigala</name>
    <name type="common">Mrigala</name>
    <dbReference type="NCBI Taxonomy" id="683832"/>
    <lineage>
        <taxon>Eukaryota</taxon>
        <taxon>Metazoa</taxon>
        <taxon>Chordata</taxon>
        <taxon>Craniata</taxon>
        <taxon>Vertebrata</taxon>
        <taxon>Euteleostomi</taxon>
        <taxon>Actinopterygii</taxon>
        <taxon>Neopterygii</taxon>
        <taxon>Teleostei</taxon>
        <taxon>Ostariophysi</taxon>
        <taxon>Cypriniformes</taxon>
        <taxon>Cyprinidae</taxon>
        <taxon>Labeoninae</taxon>
        <taxon>Labeonini</taxon>
        <taxon>Cirrhinus</taxon>
    </lineage>
</organism>